<accession>A0A939INJ3</accession>
<dbReference type="InterPro" id="IPR009883">
    <property type="entry name" value="YgfX"/>
</dbReference>
<protein>
    <recommendedName>
        <fullName evidence="4">Toxin CptA</fullName>
    </recommendedName>
</protein>
<keyword evidence="1" id="KW-0812">Transmembrane</keyword>
<reference evidence="2" key="1">
    <citation type="submission" date="2021-02" db="EMBL/GenBank/DDBJ databases">
        <title>PHA producing bacteria isolated from coastal sediment in Guangdong, Shenzhen.</title>
        <authorList>
            <person name="Zheng W."/>
            <person name="Yu S."/>
            <person name="Huang Y."/>
        </authorList>
    </citation>
    <scope>NUCLEOTIDE SEQUENCE</scope>
    <source>
        <strain evidence="2">TN14-10</strain>
    </source>
</reference>
<dbReference type="EMBL" id="JAFKCZ010000012">
    <property type="protein sequence ID" value="MBN7798183.1"/>
    <property type="molecule type" value="Genomic_DNA"/>
</dbReference>
<proteinExistence type="predicted"/>
<evidence type="ECO:0000313" key="3">
    <source>
        <dbReference type="Proteomes" id="UP000664303"/>
    </source>
</evidence>
<dbReference type="Proteomes" id="UP000664303">
    <property type="component" value="Unassembled WGS sequence"/>
</dbReference>
<evidence type="ECO:0000313" key="2">
    <source>
        <dbReference type="EMBL" id="MBN7798183.1"/>
    </source>
</evidence>
<dbReference type="RefSeq" id="WP_206561626.1">
    <property type="nucleotide sequence ID" value="NZ_JAFKCZ010000012.1"/>
</dbReference>
<keyword evidence="1" id="KW-0472">Membrane</keyword>
<dbReference type="Pfam" id="PF07254">
    <property type="entry name" value="Cpta_toxin"/>
    <property type="match status" value="1"/>
</dbReference>
<sequence length="117" mass="13395">MQLAFWLALLAVPALVYRDGYPLLAAATAAYLCGCLLVSRRSRPRALLWRRGAWLFDLGAAGWCEVELLPPAHCLPWLVCLRWRRPGQGGGRWLYLWPDSADPDALRRLRKRLRLAR</sequence>
<keyword evidence="1" id="KW-1133">Transmembrane helix</keyword>
<keyword evidence="3" id="KW-1185">Reference proteome</keyword>
<comment type="caution">
    <text evidence="2">The sequence shown here is derived from an EMBL/GenBank/DDBJ whole genome shotgun (WGS) entry which is preliminary data.</text>
</comment>
<name>A0A939INJ3_9GAMM</name>
<feature type="transmembrane region" description="Helical" evidence="1">
    <location>
        <begin position="24"/>
        <end position="41"/>
    </location>
</feature>
<evidence type="ECO:0000256" key="1">
    <source>
        <dbReference type="SAM" id="Phobius"/>
    </source>
</evidence>
<gene>
    <name evidence="2" type="ORF">JYP50_16355</name>
</gene>
<organism evidence="2 3">
    <name type="scientific">Parahaliea mediterranea</name>
    <dbReference type="NCBI Taxonomy" id="651086"/>
    <lineage>
        <taxon>Bacteria</taxon>
        <taxon>Pseudomonadati</taxon>
        <taxon>Pseudomonadota</taxon>
        <taxon>Gammaproteobacteria</taxon>
        <taxon>Cellvibrionales</taxon>
        <taxon>Halieaceae</taxon>
        <taxon>Parahaliea</taxon>
    </lineage>
</organism>
<dbReference type="AlphaFoldDB" id="A0A939INJ3"/>
<evidence type="ECO:0008006" key="4">
    <source>
        <dbReference type="Google" id="ProtNLM"/>
    </source>
</evidence>